<comment type="subcellular location">
    <subcellularLocation>
        <location evidence="1">Nucleus</location>
    </subcellularLocation>
</comment>
<dbReference type="Pfam" id="PF09739">
    <property type="entry name" value="MCM_bind"/>
    <property type="match status" value="1"/>
</dbReference>
<reference evidence="3 4" key="1">
    <citation type="journal article" date="2018" name="MBio">
        <title>Comparative Genomics Reveals the Core Gene Toolbox for the Fungus-Insect Symbiosis.</title>
        <authorList>
            <person name="Wang Y."/>
            <person name="Stata M."/>
            <person name="Wang W."/>
            <person name="Stajich J.E."/>
            <person name="White M.M."/>
            <person name="Moncalvo J.M."/>
        </authorList>
    </citation>
    <scope>NUCLEOTIDE SEQUENCE [LARGE SCALE GENOMIC DNA]</scope>
    <source>
        <strain evidence="3 4">AUS-77-4</strain>
    </source>
</reference>
<name>A0A2T9YPG3_9FUNG</name>
<comment type="caution">
    <text evidence="3">The sequence shown here is derived from an EMBL/GenBank/DDBJ whole genome shotgun (WGS) entry which is preliminary data.</text>
</comment>
<gene>
    <name evidence="3" type="ORF">BB559_003056</name>
</gene>
<dbReference type="GO" id="GO:0006261">
    <property type="term" value="P:DNA-templated DNA replication"/>
    <property type="evidence" value="ECO:0007669"/>
    <property type="project" value="TreeGrafter"/>
</dbReference>
<dbReference type="AlphaFoldDB" id="A0A2T9YPG3"/>
<evidence type="ECO:0000256" key="2">
    <source>
        <dbReference type="ARBA" id="ARBA00023242"/>
    </source>
</evidence>
<evidence type="ECO:0000313" key="3">
    <source>
        <dbReference type="EMBL" id="PVU94216.1"/>
    </source>
</evidence>
<dbReference type="OrthoDB" id="329666at2759"/>
<dbReference type="PANTHER" id="PTHR13489">
    <property type="entry name" value="MINI-CHROMOSOME MAINTENANCE COMPLEX-BINDING PROTEIN"/>
    <property type="match status" value="1"/>
</dbReference>
<dbReference type="EMBL" id="MBFT01000270">
    <property type="protein sequence ID" value="PVU94216.1"/>
    <property type="molecule type" value="Genomic_DNA"/>
</dbReference>
<dbReference type="Proteomes" id="UP000245699">
    <property type="component" value="Unassembled WGS sequence"/>
</dbReference>
<protein>
    <recommendedName>
        <fullName evidence="5">Mini-chromosome maintenance complex-binding protein</fullName>
    </recommendedName>
</protein>
<dbReference type="GO" id="GO:0005634">
    <property type="term" value="C:nucleus"/>
    <property type="evidence" value="ECO:0007669"/>
    <property type="project" value="UniProtKB-SubCell"/>
</dbReference>
<dbReference type="PANTHER" id="PTHR13489:SF0">
    <property type="entry name" value="MINI-CHROMOSOME MAINTENANCE COMPLEX-BINDING PROTEIN"/>
    <property type="match status" value="1"/>
</dbReference>
<keyword evidence="4" id="KW-1185">Reference proteome</keyword>
<dbReference type="InterPro" id="IPR019140">
    <property type="entry name" value="MCM_complex-bd"/>
</dbReference>
<dbReference type="GO" id="GO:0003682">
    <property type="term" value="F:chromatin binding"/>
    <property type="evidence" value="ECO:0007669"/>
    <property type="project" value="TreeGrafter"/>
</dbReference>
<evidence type="ECO:0008006" key="5">
    <source>
        <dbReference type="Google" id="ProtNLM"/>
    </source>
</evidence>
<organism evidence="3 4">
    <name type="scientific">Furculomyces boomerangus</name>
    <dbReference type="NCBI Taxonomy" id="61424"/>
    <lineage>
        <taxon>Eukaryota</taxon>
        <taxon>Fungi</taxon>
        <taxon>Fungi incertae sedis</taxon>
        <taxon>Zoopagomycota</taxon>
        <taxon>Kickxellomycotina</taxon>
        <taxon>Harpellomycetes</taxon>
        <taxon>Harpellales</taxon>
        <taxon>Harpellaceae</taxon>
        <taxon>Furculomyces</taxon>
    </lineage>
</organism>
<keyword evidence="2" id="KW-0539">Nucleus</keyword>
<proteinExistence type="predicted"/>
<accession>A0A2T9YPG3</accession>
<dbReference type="STRING" id="61424.A0A2T9YPG3"/>
<evidence type="ECO:0000256" key="1">
    <source>
        <dbReference type="ARBA" id="ARBA00004123"/>
    </source>
</evidence>
<sequence length="562" mass="63871">MPSTTHPSVLDPRTFIQEIYEEERKNVQNDKSAAQNTIKNIPQKFMEILNNETNCKQVINYEDVNINSLASGKLVRFECMIQDPNLAKEMQMYAIELRNKTSREQKLDFVLYSDQTQKVPDNWVVENDHNFSHVVDTEVMYAISIPGRTSWLKTSNSRVTDDTETSKMSEEFKTQKKTRYPLPSADHSSAVLKFYGNFPSFKANETIEVYGIFDWMYCCTEGMDNVLWPTIQVLYSKPLPALYKPNPVMDKDSLVRTRTKCLQYISESIGKDELVATYLLLLLISRSSSTNEKAGKLSVGITGVPQLSPSGLDQIVKAPLPTFGICSSSYHHLSVNNLLLKLEKLVPAMVSVPLSIPLLNQYPFQPNAESEYGLRSGLLQMAPHTLLVVDESSLNEGTLLEQGVRNISAIQKLCSDQKLGFIYPYQQIEVDLDVKSLVLSFKRPILKTDILVGLSESAVEVMESMHFENFGEKDVCEMREYLREACFTNFSIPESLSTIISEEYAESRKKAHENKEKLPTQSDLFLKLTIARLLSLSKLEPILSKETWDEVMQLEGERMSRV</sequence>
<evidence type="ECO:0000313" key="4">
    <source>
        <dbReference type="Proteomes" id="UP000245699"/>
    </source>
</evidence>